<keyword evidence="3" id="KW-1185">Reference proteome</keyword>
<reference evidence="2" key="1">
    <citation type="journal article" date="2021" name="Nat. Microbiol.">
        <title>Cocultivation of an ultrasmall environmental parasitic bacterium with lytic ability against bacteria associated with wastewater foams.</title>
        <authorList>
            <person name="Batinovic S."/>
            <person name="Rose J.J.A."/>
            <person name="Ratcliffe J."/>
            <person name="Seviour R.J."/>
            <person name="Petrovski S."/>
        </authorList>
    </citation>
    <scope>NUCLEOTIDE SEQUENCE</scope>
    <source>
        <strain evidence="2">CON9</strain>
    </source>
</reference>
<accession>A0ABX6IF69</accession>
<sequence length="99" mass="10806">MTDLTYDFIGKTTFVTGGSASIGEATAKGQSALTITCDDGDEVRQRRDHVLRSVDSADETRRRAAATGIPLPSRETGRDHASRTKKWTLCEQTERTAFG</sequence>
<gene>
    <name evidence="2" type="ORF">GII31_05795</name>
</gene>
<feature type="region of interest" description="Disordered" evidence="1">
    <location>
        <begin position="56"/>
        <end position="86"/>
    </location>
</feature>
<dbReference type="Proteomes" id="UP001059836">
    <property type="component" value="Chromosome"/>
</dbReference>
<evidence type="ECO:0000313" key="2">
    <source>
        <dbReference type="EMBL" id="QHN34485.1"/>
    </source>
</evidence>
<evidence type="ECO:0000313" key="3">
    <source>
        <dbReference type="Proteomes" id="UP001059836"/>
    </source>
</evidence>
<dbReference type="RefSeq" id="WP_213247632.1">
    <property type="nucleotide sequence ID" value="NZ_CP045806.1"/>
</dbReference>
<organism evidence="2 3">
    <name type="scientific">Gordonia pseudamarae</name>
    <dbReference type="NCBI Taxonomy" id="2831662"/>
    <lineage>
        <taxon>Bacteria</taxon>
        <taxon>Bacillati</taxon>
        <taxon>Actinomycetota</taxon>
        <taxon>Actinomycetes</taxon>
        <taxon>Mycobacteriales</taxon>
        <taxon>Gordoniaceae</taxon>
        <taxon>Gordonia</taxon>
    </lineage>
</organism>
<dbReference type="EMBL" id="CP045809">
    <property type="protein sequence ID" value="QHN34485.1"/>
    <property type="molecule type" value="Genomic_DNA"/>
</dbReference>
<evidence type="ECO:0000256" key="1">
    <source>
        <dbReference type="SAM" id="MobiDB-lite"/>
    </source>
</evidence>
<proteinExistence type="predicted"/>
<protein>
    <submittedName>
        <fullName evidence="2">Uncharacterized protein</fullName>
    </submittedName>
</protein>
<name>A0ABX6IF69_9ACTN</name>